<proteinExistence type="predicted"/>
<evidence type="ECO:0000313" key="1">
    <source>
        <dbReference type="EMBL" id="SCF32735.1"/>
    </source>
</evidence>
<protein>
    <recommendedName>
        <fullName evidence="3">Superoxide dismutase</fullName>
    </recommendedName>
</protein>
<dbReference type="AlphaFoldDB" id="A0A1C4ZIN5"/>
<accession>A0A1C4ZIN5</accession>
<organism evidence="1 2">
    <name type="scientific">Micromonospora echinospora</name>
    <name type="common">Micromonospora purpurea</name>
    <dbReference type="NCBI Taxonomy" id="1877"/>
    <lineage>
        <taxon>Bacteria</taxon>
        <taxon>Bacillati</taxon>
        <taxon>Actinomycetota</taxon>
        <taxon>Actinomycetes</taxon>
        <taxon>Micromonosporales</taxon>
        <taxon>Micromonosporaceae</taxon>
        <taxon>Micromonospora</taxon>
    </lineage>
</organism>
<dbReference type="Proteomes" id="UP000198253">
    <property type="component" value="Chromosome I"/>
</dbReference>
<sequence length="86" mass="8748">MTGTTPAAAELVQRAAGVIAAKHRGDLDGAEKLLSAFGSEQAKTLGFYLLADLSLGLLRAQSGQSMDDLVHELSLIVAATATPPGA</sequence>
<gene>
    <name evidence="1" type="ORF">GA0070618_5298</name>
</gene>
<dbReference type="InParanoid" id="A0A1C4ZIN5"/>
<reference evidence="2" key="1">
    <citation type="submission" date="2016-06" db="EMBL/GenBank/DDBJ databases">
        <authorList>
            <person name="Varghese N."/>
            <person name="Submissions Spin"/>
        </authorList>
    </citation>
    <scope>NUCLEOTIDE SEQUENCE [LARGE SCALE GENOMIC DNA]</scope>
    <source>
        <strain evidence="2">DSM 43816</strain>
    </source>
</reference>
<evidence type="ECO:0000313" key="2">
    <source>
        <dbReference type="Proteomes" id="UP000198253"/>
    </source>
</evidence>
<evidence type="ECO:0008006" key="3">
    <source>
        <dbReference type="Google" id="ProtNLM"/>
    </source>
</evidence>
<dbReference type="EMBL" id="LT607413">
    <property type="protein sequence ID" value="SCF32735.1"/>
    <property type="molecule type" value="Genomic_DNA"/>
</dbReference>
<dbReference type="RefSeq" id="WP_088984010.1">
    <property type="nucleotide sequence ID" value="NZ_LT607413.1"/>
</dbReference>
<name>A0A1C4ZIN5_MICEC</name>
<keyword evidence="2" id="KW-1185">Reference proteome</keyword>
<dbReference type="OrthoDB" id="3298638at2"/>